<comment type="caution">
    <text evidence="8">The sequence shown here is derived from an EMBL/GenBank/DDBJ whole genome shotgun (WGS) entry which is preliminary data.</text>
</comment>
<evidence type="ECO:0000256" key="5">
    <source>
        <dbReference type="ARBA" id="ARBA00022932"/>
    </source>
</evidence>
<evidence type="ECO:0000256" key="2">
    <source>
        <dbReference type="ARBA" id="ARBA00022679"/>
    </source>
</evidence>
<dbReference type="SMART" id="SM00481">
    <property type="entry name" value="POLIIIAc"/>
    <property type="match status" value="1"/>
</dbReference>
<dbReference type="CDD" id="cd04485">
    <property type="entry name" value="DnaE_OBF"/>
    <property type="match status" value="1"/>
</dbReference>
<dbReference type="GO" id="GO:0006260">
    <property type="term" value="P:DNA replication"/>
    <property type="evidence" value="ECO:0007669"/>
    <property type="project" value="UniProtKB-KW"/>
</dbReference>
<dbReference type="Pfam" id="PF14579">
    <property type="entry name" value="HHH_6"/>
    <property type="match status" value="1"/>
</dbReference>
<dbReference type="InterPro" id="IPR016195">
    <property type="entry name" value="Pol/histidinol_Pase-like"/>
</dbReference>
<keyword evidence="3" id="KW-0548">Nucleotidyltransferase</keyword>
<dbReference type="Gene3D" id="3.20.20.140">
    <property type="entry name" value="Metal-dependent hydrolases"/>
    <property type="match status" value="1"/>
</dbReference>
<dbReference type="AlphaFoldDB" id="A0A846TRP9"/>
<reference evidence="8 9" key="1">
    <citation type="submission" date="2020-04" db="EMBL/GenBank/DDBJ databases">
        <title>Complete genome sequence of Spiroplasma platyhelix ATCC 51748, an insect isolate.</title>
        <authorList>
            <person name="Green E.A."/>
            <person name="Klassen J.L."/>
        </authorList>
    </citation>
    <scope>NUCLEOTIDE SEQUENCE [LARGE SCALE GENOMIC DNA]</scope>
    <source>
        <strain evidence="8 9">PALS-1</strain>
    </source>
</reference>
<protein>
    <recommendedName>
        <fullName evidence="1">DNA-directed DNA polymerase</fullName>
        <ecNumber evidence="1">2.7.7.7</ecNumber>
    </recommendedName>
</protein>
<keyword evidence="5" id="KW-0239">DNA-directed DNA polymerase</keyword>
<name>A0A846TRP9_9MOLU</name>
<organism evidence="8 9">
    <name type="scientific">Spiroplasma platyhelix PALS-1</name>
    <dbReference type="NCBI Taxonomy" id="1276218"/>
    <lineage>
        <taxon>Bacteria</taxon>
        <taxon>Bacillati</taxon>
        <taxon>Mycoplasmatota</taxon>
        <taxon>Mollicutes</taxon>
        <taxon>Entomoplasmatales</taxon>
        <taxon>Spiroplasmataceae</taxon>
        <taxon>Spiroplasma</taxon>
    </lineage>
</organism>
<dbReference type="InterPro" id="IPR004013">
    <property type="entry name" value="PHP_dom"/>
</dbReference>
<dbReference type="InterPro" id="IPR029460">
    <property type="entry name" value="DNAPol_HHH"/>
</dbReference>
<keyword evidence="4" id="KW-0235">DNA replication</keyword>
<evidence type="ECO:0000256" key="1">
    <source>
        <dbReference type="ARBA" id="ARBA00012417"/>
    </source>
</evidence>
<comment type="catalytic activity">
    <reaction evidence="6">
        <text>DNA(n) + a 2'-deoxyribonucleoside 5'-triphosphate = DNA(n+1) + diphosphate</text>
        <dbReference type="Rhea" id="RHEA:22508"/>
        <dbReference type="Rhea" id="RHEA-COMP:17339"/>
        <dbReference type="Rhea" id="RHEA-COMP:17340"/>
        <dbReference type="ChEBI" id="CHEBI:33019"/>
        <dbReference type="ChEBI" id="CHEBI:61560"/>
        <dbReference type="ChEBI" id="CHEBI:173112"/>
        <dbReference type="EC" id="2.7.7.7"/>
    </reaction>
</comment>
<dbReference type="GO" id="GO:0008408">
    <property type="term" value="F:3'-5' exonuclease activity"/>
    <property type="evidence" value="ECO:0007669"/>
    <property type="project" value="InterPro"/>
</dbReference>
<dbReference type="SUPFAM" id="SSF89550">
    <property type="entry name" value="PHP domain-like"/>
    <property type="match status" value="1"/>
</dbReference>
<evidence type="ECO:0000256" key="6">
    <source>
        <dbReference type="ARBA" id="ARBA00049244"/>
    </source>
</evidence>
<gene>
    <name evidence="8" type="ORF">HER12_00225</name>
</gene>
<dbReference type="InterPro" id="IPR041931">
    <property type="entry name" value="DNA_pol3_alpha_thumb_dom"/>
</dbReference>
<keyword evidence="9" id="KW-1185">Reference proteome</keyword>
<dbReference type="InterPro" id="IPR004805">
    <property type="entry name" value="DnaE2/DnaE/PolC"/>
</dbReference>
<dbReference type="PANTHER" id="PTHR32294">
    <property type="entry name" value="DNA POLYMERASE III SUBUNIT ALPHA"/>
    <property type="match status" value="1"/>
</dbReference>
<accession>A0A846TRP9</accession>
<proteinExistence type="predicted"/>
<feature type="domain" description="Polymerase/histidinol phosphatase N-terminal" evidence="7">
    <location>
        <begin position="5"/>
        <end position="72"/>
    </location>
</feature>
<dbReference type="EC" id="2.7.7.7" evidence="1"/>
<evidence type="ECO:0000313" key="8">
    <source>
        <dbReference type="EMBL" id="NKE38185.1"/>
    </source>
</evidence>
<dbReference type="PANTHER" id="PTHR32294:SF0">
    <property type="entry name" value="DNA POLYMERASE III SUBUNIT ALPHA"/>
    <property type="match status" value="1"/>
</dbReference>
<dbReference type="Pfam" id="PF02811">
    <property type="entry name" value="PHP"/>
    <property type="match status" value="1"/>
</dbReference>
<dbReference type="Gene3D" id="1.10.10.1600">
    <property type="entry name" value="Bacterial DNA polymerase III alpha subunit, thumb domain"/>
    <property type="match status" value="1"/>
</dbReference>
<dbReference type="InterPro" id="IPR040982">
    <property type="entry name" value="DNA_pol3_finger"/>
</dbReference>
<keyword evidence="2" id="KW-0808">Transferase</keyword>
<dbReference type="InterPro" id="IPR011708">
    <property type="entry name" value="DNA_pol3_alpha_NTPase_dom"/>
</dbReference>
<evidence type="ECO:0000256" key="4">
    <source>
        <dbReference type="ARBA" id="ARBA00022705"/>
    </source>
</evidence>
<dbReference type="NCBIfam" id="TIGR00594">
    <property type="entry name" value="polc"/>
    <property type="match status" value="1"/>
</dbReference>
<dbReference type="Gene3D" id="1.10.150.870">
    <property type="match status" value="1"/>
</dbReference>
<dbReference type="InterPro" id="IPR003141">
    <property type="entry name" value="Pol/His_phosphatase_N"/>
</dbReference>
<dbReference type="RefSeq" id="WP_168104663.1">
    <property type="nucleotide sequence ID" value="NZ_CP051215.1"/>
</dbReference>
<evidence type="ECO:0000259" key="7">
    <source>
        <dbReference type="SMART" id="SM00481"/>
    </source>
</evidence>
<dbReference type="Proteomes" id="UP000584587">
    <property type="component" value="Unassembled WGS sequence"/>
</dbReference>
<dbReference type="Pfam" id="PF07733">
    <property type="entry name" value="DNA_pol3_alpha"/>
    <property type="match status" value="1"/>
</dbReference>
<dbReference type="Pfam" id="PF17657">
    <property type="entry name" value="DNA_pol3_finger"/>
    <property type="match status" value="1"/>
</dbReference>
<dbReference type="GO" id="GO:0003887">
    <property type="term" value="F:DNA-directed DNA polymerase activity"/>
    <property type="evidence" value="ECO:0007669"/>
    <property type="project" value="UniProtKB-KW"/>
</dbReference>
<evidence type="ECO:0000313" key="9">
    <source>
        <dbReference type="Proteomes" id="UP000584587"/>
    </source>
</evidence>
<dbReference type="EMBL" id="JAAVVK010000001">
    <property type="protein sequence ID" value="NKE38185.1"/>
    <property type="molecule type" value="Genomic_DNA"/>
</dbReference>
<evidence type="ECO:0000256" key="3">
    <source>
        <dbReference type="ARBA" id="ARBA00022695"/>
    </source>
</evidence>
<dbReference type="CDD" id="cd07431">
    <property type="entry name" value="PHP_PolIIIA"/>
    <property type="match status" value="1"/>
</dbReference>
<sequence length="1020" mass="116879">MKYLVNLNVHSNYSFLSSSIKLKDYLSFAKKNNLASLVLTDSNVMYGAYEFYQLCQQHNIKPIIGLDCQWKHQDILINLSLLSINYLGYKTLIKISTFLNTKSPFLTDLEIAAELVANSNLIVIIKVDELEPTFLKETWNIITKNPDDETYFGVTENNIKKISDLTKLTKKILATNLVEYINSEDAEILQVLTAIKDNKILKTNELVKSGSNYYKNEVELKKVFPDWILANNEIVISKCNLDLPKLTNQEKLQQLPKFSTPNSTSTSYLKALCKEGLEKRFKSKTINQAYITRLLSELAIINLMGFNDYFLIVQDYITFAKKQGIIVGPGRGSVAGSLVAYVLEITDVDPIKYDLIFERFLNPERTSLPDIDIDFQDERREEVIQYLGQKYGLEHVSHIVTFQTIASKMAVRDLGRVFNISLEEINEISKLILTQYNFDLSQAITASPKLQLYVKKYPMMFDVAQKILGFPRQTSTHAAGIILANQPLVNLLPLQTGFNNIFQTQYAMQELESIGLIKMDILGLRNLTILNKILEQVEKYYNIKLDLNQIPLNDAKTFKIIANGDTTGIFQLESQGMREILKAMEPNNLEDIIATTSLFRPGPQDYIETYIRRKLGKEKVTYVTLDLEPYLKSTYGIIVYQEQILLILQKIAGFTLAKADLIRRAISKKDLKVMNQQETLFIESALKQGYNQTTVSKIWDDIKQFAGYGFNRSHAVAYTLISYWLGYLKANYPLAFMSCLLTSAIGNDQKLIQYLHECQKYNIKIFPPDVNKSNAEFMIDKKNNALIYSLQAIKQMSLNACQLLVTEREKNGLFTDFFNFCARAIFVGLNRKNIEYLIAAGAFDELNNNRTTLIKNLDNAFKYANIVQIKDLNTKIVSLNLKFQAPILISYPNNWNANSINEYKALGLYLKYNPEKKWKAELDKQNQTISLTDVNNYVNQTVKVISKIISVKTIKTKNNQLMAFLMVENNNIMADVTVFNNVYQYYQDKLQTNKVVLMEVKVENYQSKIKLVLNKVLNSL</sequence>